<dbReference type="InterPro" id="IPR013087">
    <property type="entry name" value="Znf_C2H2_type"/>
</dbReference>
<dbReference type="GO" id="GO:0008270">
    <property type="term" value="F:zinc ion binding"/>
    <property type="evidence" value="ECO:0007669"/>
    <property type="project" value="UniProtKB-KW"/>
</dbReference>
<dbReference type="PROSITE" id="PS50157">
    <property type="entry name" value="ZINC_FINGER_C2H2_2"/>
    <property type="match status" value="3"/>
</dbReference>
<evidence type="ECO:0000256" key="2">
    <source>
        <dbReference type="ARBA" id="ARBA00022737"/>
    </source>
</evidence>
<evidence type="ECO:0000256" key="3">
    <source>
        <dbReference type="ARBA" id="ARBA00022771"/>
    </source>
</evidence>
<dbReference type="AlphaFoldDB" id="A0A336LX20"/>
<evidence type="ECO:0000256" key="4">
    <source>
        <dbReference type="ARBA" id="ARBA00022833"/>
    </source>
</evidence>
<dbReference type="PANTHER" id="PTHR24388:SF104">
    <property type="entry name" value="AT-RICH BINDING PROTEIN-RELATED"/>
    <property type="match status" value="1"/>
</dbReference>
<sequence>MEMSVLKKDFQELTGFQVNESDLPQKICKGCATNLIRLKQFINLCRITEEYLEKFRVESSEPENEKNVSKIDSQRIQFFGTVPNETNEKRIEEPVNKISNFELQLIYQKAAKLNKIVCKVCHKIISRDYLSEHTRLYHTPRQKYQCDICKKMIGIKSNLVKHIKMAHLGIKIIQKRKKKSNEKNNVNEIIYLEEPVLRNFEEHFQKYDEDPYDDNNYFEEFVPVTVEEPVLMKVEEPISLETPEPIKNKVRCDICHSEVTQPYLRKHMAYFHTDRQTHKCKICKKQFNIRVICAVCGDQIDPKDLTEHIQSQHPENRYPFQCDICKQFFSRIYRYPCEYCGKTYTKKYFLYAHVRDFHENVKSYQCEECGKTFATEQLLK</sequence>
<evidence type="ECO:0000256" key="5">
    <source>
        <dbReference type="ARBA" id="ARBA00023242"/>
    </source>
</evidence>
<evidence type="ECO:0000259" key="8">
    <source>
        <dbReference type="PROSITE" id="PS50157"/>
    </source>
</evidence>
<keyword evidence="5" id="KW-0539">Nucleus</keyword>
<gene>
    <name evidence="9" type="primary">CSON007067</name>
</gene>
<proteinExistence type="inferred from homology"/>
<organism evidence="9">
    <name type="scientific">Culicoides sonorensis</name>
    <name type="common">Biting midge</name>
    <dbReference type="NCBI Taxonomy" id="179676"/>
    <lineage>
        <taxon>Eukaryota</taxon>
        <taxon>Metazoa</taxon>
        <taxon>Ecdysozoa</taxon>
        <taxon>Arthropoda</taxon>
        <taxon>Hexapoda</taxon>
        <taxon>Insecta</taxon>
        <taxon>Pterygota</taxon>
        <taxon>Neoptera</taxon>
        <taxon>Endopterygota</taxon>
        <taxon>Diptera</taxon>
        <taxon>Nematocera</taxon>
        <taxon>Chironomoidea</taxon>
        <taxon>Ceratopogonidae</taxon>
        <taxon>Ceratopogoninae</taxon>
        <taxon>Culicoides</taxon>
        <taxon>Monoculicoides</taxon>
    </lineage>
</organism>
<keyword evidence="3 7" id="KW-0863">Zinc-finger</keyword>
<evidence type="ECO:0000256" key="6">
    <source>
        <dbReference type="ARBA" id="ARBA00037948"/>
    </source>
</evidence>
<dbReference type="Gene3D" id="3.30.160.60">
    <property type="entry name" value="Classic Zinc Finger"/>
    <property type="match status" value="3"/>
</dbReference>
<evidence type="ECO:0000313" key="9">
    <source>
        <dbReference type="EMBL" id="SSX22596.1"/>
    </source>
</evidence>
<dbReference type="InterPro" id="IPR050527">
    <property type="entry name" value="Snail/Krueppel_Znf"/>
</dbReference>
<dbReference type="PROSITE" id="PS00028">
    <property type="entry name" value="ZINC_FINGER_C2H2_1"/>
    <property type="match status" value="2"/>
</dbReference>
<keyword evidence="4" id="KW-0862">Zinc</keyword>
<dbReference type="SMART" id="SM00355">
    <property type="entry name" value="ZnF_C2H2"/>
    <property type="match status" value="5"/>
</dbReference>
<dbReference type="Pfam" id="PF00096">
    <property type="entry name" value="zf-C2H2"/>
    <property type="match status" value="2"/>
</dbReference>
<accession>A0A336LX20</accession>
<reference evidence="9" key="1">
    <citation type="submission" date="2018-07" db="EMBL/GenBank/DDBJ databases">
        <authorList>
            <person name="Quirk P.G."/>
            <person name="Krulwich T.A."/>
        </authorList>
    </citation>
    <scope>NUCLEOTIDE SEQUENCE</scope>
</reference>
<dbReference type="VEuPathDB" id="VectorBase:CSON007067"/>
<keyword evidence="2" id="KW-0677">Repeat</keyword>
<dbReference type="PANTHER" id="PTHR24388">
    <property type="entry name" value="ZINC FINGER PROTEIN"/>
    <property type="match status" value="1"/>
</dbReference>
<keyword evidence="1" id="KW-0479">Metal-binding</keyword>
<protein>
    <submittedName>
        <fullName evidence="9">CSON007067 protein</fullName>
    </submittedName>
</protein>
<dbReference type="GO" id="GO:0000981">
    <property type="term" value="F:DNA-binding transcription factor activity, RNA polymerase II-specific"/>
    <property type="evidence" value="ECO:0007669"/>
    <property type="project" value="TreeGrafter"/>
</dbReference>
<dbReference type="InterPro" id="IPR036236">
    <property type="entry name" value="Znf_C2H2_sf"/>
</dbReference>
<feature type="domain" description="C2H2-type" evidence="8">
    <location>
        <begin position="335"/>
        <end position="363"/>
    </location>
</feature>
<comment type="similarity">
    <text evidence="6">Belongs to the snail C2H2-type zinc-finger protein family.</text>
</comment>
<feature type="domain" description="C2H2-type" evidence="8">
    <location>
        <begin position="144"/>
        <end position="172"/>
    </location>
</feature>
<dbReference type="EMBL" id="UFQT01000265">
    <property type="protein sequence ID" value="SSX22596.1"/>
    <property type="molecule type" value="Genomic_DNA"/>
</dbReference>
<dbReference type="OMA" id="IVCEVCH"/>
<evidence type="ECO:0000256" key="7">
    <source>
        <dbReference type="PROSITE-ProRule" id="PRU00042"/>
    </source>
</evidence>
<dbReference type="GO" id="GO:0000978">
    <property type="term" value="F:RNA polymerase II cis-regulatory region sequence-specific DNA binding"/>
    <property type="evidence" value="ECO:0007669"/>
    <property type="project" value="TreeGrafter"/>
</dbReference>
<dbReference type="SUPFAM" id="SSF57667">
    <property type="entry name" value="beta-beta-alpha zinc fingers"/>
    <property type="match status" value="2"/>
</dbReference>
<feature type="domain" description="C2H2-type" evidence="8">
    <location>
        <begin position="364"/>
        <end position="380"/>
    </location>
</feature>
<name>A0A336LX20_CULSO</name>
<evidence type="ECO:0000256" key="1">
    <source>
        <dbReference type="ARBA" id="ARBA00022723"/>
    </source>
</evidence>